<accession>A0A8S0PKV7</accession>
<evidence type="ECO:0000313" key="1">
    <source>
        <dbReference type="EMBL" id="CAA2944830.1"/>
    </source>
</evidence>
<organism evidence="1 2">
    <name type="scientific">Olea europaea subsp. europaea</name>
    <dbReference type="NCBI Taxonomy" id="158383"/>
    <lineage>
        <taxon>Eukaryota</taxon>
        <taxon>Viridiplantae</taxon>
        <taxon>Streptophyta</taxon>
        <taxon>Embryophyta</taxon>
        <taxon>Tracheophyta</taxon>
        <taxon>Spermatophyta</taxon>
        <taxon>Magnoliopsida</taxon>
        <taxon>eudicotyledons</taxon>
        <taxon>Gunneridae</taxon>
        <taxon>Pentapetalae</taxon>
        <taxon>asterids</taxon>
        <taxon>lamiids</taxon>
        <taxon>Lamiales</taxon>
        <taxon>Oleaceae</taxon>
        <taxon>Oleeae</taxon>
        <taxon>Olea</taxon>
    </lineage>
</organism>
<name>A0A8S0PKV7_OLEEU</name>
<reference evidence="1 2" key="1">
    <citation type="submission" date="2019-12" db="EMBL/GenBank/DDBJ databases">
        <authorList>
            <person name="Alioto T."/>
            <person name="Alioto T."/>
            <person name="Gomez Garrido J."/>
        </authorList>
    </citation>
    <scope>NUCLEOTIDE SEQUENCE [LARGE SCALE GENOMIC DNA]</scope>
</reference>
<evidence type="ECO:0000313" key="2">
    <source>
        <dbReference type="Proteomes" id="UP000594638"/>
    </source>
</evidence>
<dbReference type="Gramene" id="OE9A028042T1">
    <property type="protein sequence ID" value="OE9A028042C1"/>
    <property type="gene ID" value="OE9A028042"/>
</dbReference>
<sequence length="230" mass="24829">MVSPGPASTVAVAWRQPGRSGAKAKQSRSKELVVGAAVGRSALCCLCKSRAAAVPLPESERRESSRSAVCARAGLPPAAVPLPESERQESKWSIGAANPNGKGPKFEDFLGCCYSNSSPTEPNVYCQSETVEINVNMPPNLDTCDGDAERGENFINPSFFQPYHYSLIPAGGQIETRGVNPGHAANGVYMYHLIVLQFQFLDSSPGCAKLSFRLKNLKRRRISVTFKLLL</sequence>
<dbReference type="AlphaFoldDB" id="A0A8S0PKV7"/>
<gene>
    <name evidence="1" type="ORF">OLEA9_A028042</name>
</gene>
<dbReference type="EMBL" id="CACTIH010000057">
    <property type="protein sequence ID" value="CAA2944830.1"/>
    <property type="molecule type" value="Genomic_DNA"/>
</dbReference>
<keyword evidence="2" id="KW-1185">Reference proteome</keyword>
<dbReference type="Proteomes" id="UP000594638">
    <property type="component" value="Unassembled WGS sequence"/>
</dbReference>
<protein>
    <submittedName>
        <fullName evidence="1">Uncharacterized protein</fullName>
    </submittedName>
</protein>
<proteinExistence type="predicted"/>
<comment type="caution">
    <text evidence="1">The sequence shown here is derived from an EMBL/GenBank/DDBJ whole genome shotgun (WGS) entry which is preliminary data.</text>
</comment>